<dbReference type="Pfam" id="PF13847">
    <property type="entry name" value="Methyltransf_31"/>
    <property type="match status" value="1"/>
</dbReference>
<dbReference type="InterPro" id="IPR029063">
    <property type="entry name" value="SAM-dependent_MTases_sf"/>
</dbReference>
<dbReference type="CDD" id="cd02440">
    <property type="entry name" value="AdoMet_MTases"/>
    <property type="match status" value="1"/>
</dbReference>
<sequence length="415" mass="47869">MSRNTLNITASNIYDSDITDSITHNNLLNRLLTVDQKKVDSNLILSDVRLLNATLQQSTGIKKIGIITSVTHRILVSILSAKDNNFDYILIRPDSNIEEIRRVIDVLSIDTFVCDKDHIQIMNQLQWEHNKFDLYICLDEENIYKVEDNHRREMMNPILWEYISRKGKNPIEASGWYSSFTGNVLTNEDINEYLQNTYSRLASYIDINVDVLEVGCASGLTLSKIAPLVKTYSAIDISPSMVKKSKELASLKGINNVSIKKLAAHEIHKLDKTNFNIIILNSVAQYFPGYNYFRDVLFKCINKIDVSGIVFIGDVMNLALKDKLISDLLAFRNVNKSNNFTKVDFSKELFYSKEFFYDILIENPNIEDINIFDRDFRVNNELNLYRYDVVVKVNKSSQKRQRKKTKKQVGIKLSF</sequence>
<dbReference type="Gene3D" id="3.40.50.150">
    <property type="entry name" value="Vaccinia Virus protein VP39"/>
    <property type="match status" value="1"/>
</dbReference>
<feature type="domain" description="Methyltransferase" evidence="1">
    <location>
        <begin position="208"/>
        <end position="288"/>
    </location>
</feature>
<dbReference type="GO" id="GO:0008168">
    <property type="term" value="F:methyltransferase activity"/>
    <property type="evidence" value="ECO:0007669"/>
    <property type="project" value="UniProtKB-KW"/>
</dbReference>
<dbReference type="SUPFAM" id="SSF53335">
    <property type="entry name" value="S-adenosyl-L-methionine-dependent methyltransferases"/>
    <property type="match status" value="1"/>
</dbReference>
<keyword evidence="2" id="KW-0489">Methyltransferase</keyword>
<name>A0A6I6UAT6_9BACI</name>
<evidence type="ECO:0000259" key="1">
    <source>
        <dbReference type="Pfam" id="PF13847"/>
    </source>
</evidence>
<dbReference type="EMBL" id="CP047394">
    <property type="protein sequence ID" value="QHE59814.1"/>
    <property type="molecule type" value="Genomic_DNA"/>
</dbReference>
<proteinExistence type="predicted"/>
<dbReference type="InterPro" id="IPR025714">
    <property type="entry name" value="Methyltranfer_dom"/>
</dbReference>
<organism evidence="2 3">
    <name type="scientific">Rossellomorea vietnamensis</name>
    <dbReference type="NCBI Taxonomy" id="218284"/>
    <lineage>
        <taxon>Bacteria</taxon>
        <taxon>Bacillati</taxon>
        <taxon>Bacillota</taxon>
        <taxon>Bacilli</taxon>
        <taxon>Bacillales</taxon>
        <taxon>Bacillaceae</taxon>
        <taxon>Rossellomorea</taxon>
    </lineage>
</organism>
<reference evidence="2 3" key="1">
    <citation type="submission" date="2019-06" db="EMBL/GenBank/DDBJ databases">
        <title>An operon consisting of a P-type ATPase gene and a transcriptional regular gene given the different cadmium resistance in Bacillus vietamensis 151-6 and Bacillus marisflavi 151-25.</title>
        <authorList>
            <person name="Yu X."/>
        </authorList>
    </citation>
    <scope>NUCLEOTIDE SEQUENCE [LARGE SCALE GENOMIC DNA]</scope>
    <source>
        <strain evidence="2 3">151-6</strain>
    </source>
</reference>
<dbReference type="GO" id="GO:0032259">
    <property type="term" value="P:methylation"/>
    <property type="evidence" value="ECO:0007669"/>
    <property type="project" value="UniProtKB-KW"/>
</dbReference>
<dbReference type="AlphaFoldDB" id="A0A6I6UAT6"/>
<dbReference type="RefSeq" id="WP_159360973.1">
    <property type="nucleotide sequence ID" value="NZ_CP047394.1"/>
</dbReference>
<gene>
    <name evidence="2" type="ORF">FHE72_01220</name>
</gene>
<accession>A0A6I6UAT6</accession>
<protein>
    <submittedName>
        <fullName evidence="2">Methyltransferase domain-containing protein</fullName>
    </submittedName>
</protein>
<keyword evidence="2" id="KW-0808">Transferase</keyword>
<dbReference type="Proteomes" id="UP000465062">
    <property type="component" value="Chromosome"/>
</dbReference>
<evidence type="ECO:0000313" key="3">
    <source>
        <dbReference type="Proteomes" id="UP000465062"/>
    </source>
</evidence>
<dbReference type="KEGG" id="bvq:FHE72_01220"/>
<evidence type="ECO:0000313" key="2">
    <source>
        <dbReference type="EMBL" id="QHE59814.1"/>
    </source>
</evidence>